<keyword evidence="3" id="KW-1185">Reference proteome</keyword>
<dbReference type="Proteomes" id="UP001165121">
    <property type="component" value="Unassembled WGS sequence"/>
</dbReference>
<evidence type="ECO:0000256" key="1">
    <source>
        <dbReference type="SAM" id="MobiDB-lite"/>
    </source>
</evidence>
<dbReference type="EMBL" id="BSXT01003237">
    <property type="protein sequence ID" value="GMF53091.1"/>
    <property type="molecule type" value="Genomic_DNA"/>
</dbReference>
<dbReference type="OrthoDB" id="10588808at2759"/>
<feature type="region of interest" description="Disordered" evidence="1">
    <location>
        <begin position="99"/>
        <end position="124"/>
    </location>
</feature>
<sequence>MPSAEAAPLSTSSSIDSTNSDSHAVILPLPALHSPIDEYRALQVEAELPQHEQSLLEKQEQFEADNKANFNLADYEKQRSERMSKWKLLQLTALTSRTREQLVSAGETSPSDSTSRFREKRKRVLSRARRATDAALVDAASHFKKV</sequence>
<evidence type="ECO:0000313" key="2">
    <source>
        <dbReference type="EMBL" id="GMF53091.1"/>
    </source>
</evidence>
<comment type="caution">
    <text evidence="2">The sequence shown here is derived from an EMBL/GenBank/DDBJ whole genome shotgun (WGS) entry which is preliminary data.</text>
</comment>
<feature type="region of interest" description="Disordered" evidence="1">
    <location>
        <begin position="1"/>
        <end position="21"/>
    </location>
</feature>
<name>A0A9W6Y5N9_9STRA</name>
<dbReference type="AlphaFoldDB" id="A0A9W6Y5N9"/>
<evidence type="ECO:0000313" key="3">
    <source>
        <dbReference type="Proteomes" id="UP001165121"/>
    </source>
</evidence>
<protein>
    <submittedName>
        <fullName evidence="2">Unnamed protein product</fullName>
    </submittedName>
</protein>
<proteinExistence type="predicted"/>
<gene>
    <name evidence="2" type="ORF">Pfra01_002185300</name>
</gene>
<feature type="compositionally biased region" description="Low complexity" evidence="1">
    <location>
        <begin position="10"/>
        <end position="21"/>
    </location>
</feature>
<organism evidence="2 3">
    <name type="scientific">Phytophthora fragariaefolia</name>
    <dbReference type="NCBI Taxonomy" id="1490495"/>
    <lineage>
        <taxon>Eukaryota</taxon>
        <taxon>Sar</taxon>
        <taxon>Stramenopiles</taxon>
        <taxon>Oomycota</taxon>
        <taxon>Peronosporomycetes</taxon>
        <taxon>Peronosporales</taxon>
        <taxon>Peronosporaceae</taxon>
        <taxon>Phytophthora</taxon>
    </lineage>
</organism>
<accession>A0A9W6Y5N9</accession>
<reference evidence="2" key="1">
    <citation type="submission" date="2023-04" db="EMBL/GenBank/DDBJ databases">
        <title>Phytophthora fragariaefolia NBRC 109709.</title>
        <authorList>
            <person name="Ichikawa N."/>
            <person name="Sato H."/>
            <person name="Tonouchi N."/>
        </authorList>
    </citation>
    <scope>NUCLEOTIDE SEQUENCE</scope>
    <source>
        <strain evidence="2">NBRC 109709</strain>
    </source>
</reference>